<dbReference type="EMBL" id="CP012747">
    <property type="protein sequence ID" value="ALL69305.1"/>
    <property type="molecule type" value="Genomic_DNA"/>
</dbReference>
<proteinExistence type="predicted"/>
<organism evidence="1 2">
    <name type="scientific">Paraburkholderia caribensis MBA4</name>
    <dbReference type="NCBI Taxonomy" id="1323664"/>
    <lineage>
        <taxon>Bacteria</taxon>
        <taxon>Pseudomonadati</taxon>
        <taxon>Pseudomonadota</taxon>
        <taxon>Betaproteobacteria</taxon>
        <taxon>Burkholderiales</taxon>
        <taxon>Burkholderiaceae</taxon>
        <taxon>Paraburkholderia</taxon>
    </lineage>
</organism>
<reference evidence="1 2" key="1">
    <citation type="journal article" date="2014" name="Genome Announc.">
        <title>Draft Genome Sequence of the Haloacid-Degrading Burkholderia caribensis Strain MBA4.</title>
        <authorList>
            <person name="Pan Y."/>
            <person name="Kong K.F."/>
            <person name="Tsang J.S."/>
        </authorList>
    </citation>
    <scope>NUCLEOTIDE SEQUENCE [LARGE SCALE GENOMIC DNA]</scope>
    <source>
        <strain evidence="1 2">MBA4</strain>
    </source>
</reference>
<protein>
    <submittedName>
        <fullName evidence="1">Uncharacterized protein</fullName>
    </submittedName>
</protein>
<evidence type="ECO:0000313" key="2">
    <source>
        <dbReference type="Proteomes" id="UP000019146"/>
    </source>
</evidence>
<gene>
    <name evidence="1" type="ORF">K788_00036665</name>
</gene>
<sequence length="140" mass="15404">MLRADDIVVQPPSAIVISMFCDACNSMLFGATSTPHSQLLKSRQLTRLRPLGRTPIQVCMYCCRECGVNWMLETDVSVPGEHEWICLYYSSSILEPGSTLAPPLQANADPPGVTRVNAAHAVESEWPYKILVQLGALPFL</sequence>
<dbReference type="Proteomes" id="UP000019146">
    <property type="component" value="Chromosome 2"/>
</dbReference>
<dbReference type="AlphaFoldDB" id="A0A0P0RKR1"/>
<dbReference type="KEGG" id="bcai:K788_00036665"/>
<evidence type="ECO:0000313" key="1">
    <source>
        <dbReference type="EMBL" id="ALL69305.1"/>
    </source>
</evidence>
<accession>A0A0P0RKR1</accession>
<name>A0A0P0RKR1_9BURK</name>